<dbReference type="EMBL" id="MT142802">
    <property type="protein sequence ID" value="QJA88748.1"/>
    <property type="molecule type" value="Genomic_DNA"/>
</dbReference>
<organism evidence="2">
    <name type="scientific">viral metagenome</name>
    <dbReference type="NCBI Taxonomy" id="1070528"/>
    <lineage>
        <taxon>unclassified sequences</taxon>
        <taxon>metagenomes</taxon>
        <taxon>organismal metagenomes</taxon>
    </lineage>
</organism>
<feature type="transmembrane region" description="Helical" evidence="1">
    <location>
        <begin position="28"/>
        <end position="49"/>
    </location>
</feature>
<gene>
    <name evidence="2" type="ORF">MM415B02695_0003</name>
</gene>
<name>A0A6M3L6H0_9ZZZZ</name>
<reference evidence="2" key="1">
    <citation type="submission" date="2020-03" db="EMBL/GenBank/DDBJ databases">
        <title>The deep terrestrial virosphere.</title>
        <authorList>
            <person name="Holmfeldt K."/>
            <person name="Nilsson E."/>
            <person name="Simone D."/>
            <person name="Lopez-Fernandez M."/>
            <person name="Wu X."/>
            <person name="de Brujin I."/>
            <person name="Lundin D."/>
            <person name="Andersson A."/>
            <person name="Bertilsson S."/>
            <person name="Dopson M."/>
        </authorList>
    </citation>
    <scope>NUCLEOTIDE SEQUENCE</scope>
    <source>
        <strain evidence="2">MM415B02695</strain>
    </source>
</reference>
<evidence type="ECO:0000256" key="1">
    <source>
        <dbReference type="SAM" id="Phobius"/>
    </source>
</evidence>
<dbReference type="AlphaFoldDB" id="A0A6M3L6H0"/>
<sequence length="120" mass="13468">MFILSALIISIVVCYLLAIFLDSDIGDICLVFVVIFGAILLGFLLALPLNHMEVNAKIKEFESVNNSISETRKAGIDLQDATITIKIIECNREIANLQFWNDTTFGLWIPDATEDLEYLK</sequence>
<keyword evidence="1" id="KW-1133">Transmembrane helix</keyword>
<protein>
    <submittedName>
        <fullName evidence="2">Uncharacterized protein</fullName>
    </submittedName>
</protein>
<keyword evidence="1" id="KW-0812">Transmembrane</keyword>
<keyword evidence="1" id="KW-0472">Membrane</keyword>
<evidence type="ECO:0000313" key="2">
    <source>
        <dbReference type="EMBL" id="QJA88748.1"/>
    </source>
</evidence>
<proteinExistence type="predicted"/>
<accession>A0A6M3L6H0</accession>